<organism evidence="1 2">
    <name type="scientific">Paramecium sonneborni</name>
    <dbReference type="NCBI Taxonomy" id="65129"/>
    <lineage>
        <taxon>Eukaryota</taxon>
        <taxon>Sar</taxon>
        <taxon>Alveolata</taxon>
        <taxon>Ciliophora</taxon>
        <taxon>Intramacronucleata</taxon>
        <taxon>Oligohymenophorea</taxon>
        <taxon>Peniculida</taxon>
        <taxon>Parameciidae</taxon>
        <taxon>Paramecium</taxon>
    </lineage>
</organism>
<dbReference type="Proteomes" id="UP000692954">
    <property type="component" value="Unassembled WGS sequence"/>
</dbReference>
<sequence>MITRNLFKKIYPFKFGFSTSYAEIIASSKANRVQDVGSLKELLASIYQTKPYLYCIIFNQVGHPYYSSVNEMYNQISNQFVGYKFYRINVDNLDKTAQYFGIKNPPISLIYGQGSPLAKHIGLGRKNLQIKLEASQNLIHNTDFIPGTEQWEGPQDLWKANYEDEQEPFDYFAR</sequence>
<dbReference type="AlphaFoldDB" id="A0A8S1K1D8"/>
<name>A0A8S1K1D8_9CILI</name>
<proteinExistence type="predicted"/>
<accession>A0A8S1K1D8</accession>
<reference evidence="1" key="1">
    <citation type="submission" date="2021-01" db="EMBL/GenBank/DDBJ databases">
        <authorList>
            <consortium name="Genoscope - CEA"/>
            <person name="William W."/>
        </authorList>
    </citation>
    <scope>NUCLEOTIDE SEQUENCE</scope>
</reference>
<dbReference type="OrthoDB" id="282775at2759"/>
<keyword evidence="2" id="KW-1185">Reference proteome</keyword>
<protein>
    <recommendedName>
        <fullName evidence="3">Thioredoxin-like protein</fullName>
    </recommendedName>
</protein>
<evidence type="ECO:0000313" key="2">
    <source>
        <dbReference type="Proteomes" id="UP000692954"/>
    </source>
</evidence>
<gene>
    <name evidence="1" type="ORF">PSON_ATCC_30995.1.T0040012</name>
</gene>
<dbReference type="CDD" id="cd02947">
    <property type="entry name" value="TRX_family"/>
    <property type="match status" value="1"/>
</dbReference>
<evidence type="ECO:0000313" key="1">
    <source>
        <dbReference type="EMBL" id="CAD8049278.1"/>
    </source>
</evidence>
<dbReference type="EMBL" id="CAJJDN010000004">
    <property type="protein sequence ID" value="CAD8049278.1"/>
    <property type="molecule type" value="Genomic_DNA"/>
</dbReference>
<comment type="caution">
    <text evidence="1">The sequence shown here is derived from an EMBL/GenBank/DDBJ whole genome shotgun (WGS) entry which is preliminary data.</text>
</comment>
<evidence type="ECO:0008006" key="3">
    <source>
        <dbReference type="Google" id="ProtNLM"/>
    </source>
</evidence>